<reference evidence="3 4" key="1">
    <citation type="submission" date="2024-02" db="EMBL/GenBank/DDBJ databases">
        <authorList>
            <person name="Chen Y."/>
            <person name="Shah S."/>
            <person name="Dougan E. K."/>
            <person name="Thang M."/>
            <person name="Chan C."/>
        </authorList>
    </citation>
    <scope>NUCLEOTIDE SEQUENCE [LARGE SCALE GENOMIC DNA]</scope>
</reference>
<evidence type="ECO:0000313" key="4">
    <source>
        <dbReference type="Proteomes" id="UP001642484"/>
    </source>
</evidence>
<dbReference type="EMBL" id="CAXAMN010023362">
    <property type="protein sequence ID" value="CAK9077255.1"/>
    <property type="molecule type" value="Genomic_DNA"/>
</dbReference>
<comment type="caution">
    <text evidence="3">The sequence shown here is derived from an EMBL/GenBank/DDBJ whole genome shotgun (WGS) entry which is preliminary data.</text>
</comment>
<keyword evidence="4" id="KW-1185">Reference proteome</keyword>
<keyword evidence="2" id="KW-1133">Transmembrane helix</keyword>
<gene>
    <name evidence="3" type="ORF">CCMP2556_LOCUS38086</name>
</gene>
<proteinExistence type="predicted"/>
<feature type="compositionally biased region" description="Basic residues" evidence="1">
    <location>
        <begin position="1"/>
        <end position="17"/>
    </location>
</feature>
<feature type="transmembrane region" description="Helical" evidence="2">
    <location>
        <begin position="28"/>
        <end position="47"/>
    </location>
</feature>
<organism evidence="3 4">
    <name type="scientific">Durusdinium trenchii</name>
    <dbReference type="NCBI Taxonomy" id="1381693"/>
    <lineage>
        <taxon>Eukaryota</taxon>
        <taxon>Sar</taxon>
        <taxon>Alveolata</taxon>
        <taxon>Dinophyceae</taxon>
        <taxon>Suessiales</taxon>
        <taxon>Symbiodiniaceae</taxon>
        <taxon>Durusdinium</taxon>
    </lineage>
</organism>
<accession>A0ABP0PR99</accession>
<protein>
    <submittedName>
        <fullName evidence="3">Uncharacterized protein</fullName>
    </submittedName>
</protein>
<evidence type="ECO:0000256" key="2">
    <source>
        <dbReference type="SAM" id="Phobius"/>
    </source>
</evidence>
<evidence type="ECO:0000313" key="3">
    <source>
        <dbReference type="EMBL" id="CAK9077255.1"/>
    </source>
</evidence>
<feature type="region of interest" description="Disordered" evidence="1">
    <location>
        <begin position="1"/>
        <end position="25"/>
    </location>
</feature>
<name>A0ABP0PR99_9DINO</name>
<keyword evidence="2" id="KW-0812">Transmembrane</keyword>
<keyword evidence="2" id="KW-0472">Membrane</keyword>
<sequence>MKRTRSKTRSPKRKGGVRQRQAARGAEAWVPGTSALVTLLVELFAWGQISPQLAQKIAAAAYEDAVNFKAEQTSLELLQNVSTIGSSGFYANKCYMDFMKVIPYKINIPSVMTCRLPFKSPLLSLSQCVLWPHELFAAIYNFYPQTWRKTILPSAERLERFWKTNRDHPSFADSEVRHIPSFQKWVVPLSFHGDEVPITGVGKSWEQMVVFSRQSMVGVGATNEHSYLIYAMFEKLRAVHADQQQDTLGRFFTMLVWSLRWLLRGQWPDRDVDGKLYAKHSFQGKRALSYLAGGFRAVLWSVLGDLDYLCKIMRLPRSTLEKGPCPLCKCTGKGLTTWLDFRDTAPWRGLQWDACDWHAWEDRSACPLFRLLPRFSPWAIALDWMHCKYLGHDVLVYGSVLSLLTRYVCTLGVTREQHQADLARRLLFLQKNKTPCQFRYLNRCSMFERKSGYPKLRGKAAEIKYFCRPIHYVRQKYSNPRLGVHRQIGLYLQMNCQIEEILILNRQELALPEEDAKKFQHLCAASLLLLSDIAEHFITDQLFGITQKAHFTQHISLLAKFLSPRLTWCFEGEDVQRKISTLAKTCVGGERPGQTIGKMMSRYRLGLRLQFEKHGREKGVSMQVKAPEYASRSQPSSMKSFCTC</sequence>
<dbReference type="Proteomes" id="UP001642484">
    <property type="component" value="Unassembled WGS sequence"/>
</dbReference>
<evidence type="ECO:0000256" key="1">
    <source>
        <dbReference type="SAM" id="MobiDB-lite"/>
    </source>
</evidence>